<dbReference type="RefSeq" id="WP_131002684.1">
    <property type="nucleotide sequence ID" value="NZ_JBHSZR010000003.1"/>
</dbReference>
<dbReference type="PANTHER" id="PTHR36151">
    <property type="entry name" value="BLR2777 PROTEIN"/>
    <property type="match status" value="1"/>
</dbReference>
<evidence type="ECO:0000259" key="1">
    <source>
        <dbReference type="Pfam" id="PF09995"/>
    </source>
</evidence>
<comment type="caution">
    <text evidence="2">The sequence shown here is derived from an EMBL/GenBank/DDBJ whole genome shotgun (WGS) entry which is preliminary data.</text>
</comment>
<protein>
    <submittedName>
        <fullName evidence="2">DUF2236 domain-containing protein</fullName>
    </submittedName>
</protein>
<keyword evidence="3" id="KW-1185">Reference proteome</keyword>
<gene>
    <name evidence="2" type="ORF">EYR15_07605</name>
</gene>
<evidence type="ECO:0000313" key="3">
    <source>
        <dbReference type="Proteomes" id="UP000291613"/>
    </source>
</evidence>
<proteinExistence type="predicted"/>
<dbReference type="AlphaFoldDB" id="A0A4Q9GHW6"/>
<feature type="domain" description="ER-bound oxygenase mpaB/mpaB'/Rubber oxygenase catalytic" evidence="1">
    <location>
        <begin position="42"/>
        <end position="263"/>
    </location>
</feature>
<dbReference type="InterPro" id="IPR018713">
    <property type="entry name" value="MPAB/Lcp_cat_dom"/>
</dbReference>
<dbReference type="PANTHER" id="PTHR36151:SF3">
    <property type="entry name" value="ER-BOUND OXYGENASE MPAB_MPAB'_RUBBER OXYGENASE CATALYTIC DOMAIN-CONTAINING PROTEIN"/>
    <property type="match status" value="1"/>
</dbReference>
<organism evidence="2 3">
    <name type="scientific">Hansschlegelia quercus</name>
    <dbReference type="NCBI Taxonomy" id="2528245"/>
    <lineage>
        <taxon>Bacteria</taxon>
        <taxon>Pseudomonadati</taxon>
        <taxon>Pseudomonadota</taxon>
        <taxon>Alphaproteobacteria</taxon>
        <taxon>Hyphomicrobiales</taxon>
        <taxon>Methylopilaceae</taxon>
        <taxon>Hansschlegelia</taxon>
    </lineage>
</organism>
<dbReference type="Proteomes" id="UP000291613">
    <property type="component" value="Unassembled WGS sequence"/>
</dbReference>
<name>A0A4Q9GHW6_9HYPH</name>
<accession>A0A4Q9GHW6</accession>
<sequence>MVSLRSVIKTRALAMVGADRPANGPPPPRQDDGLFGPRSAAWRVHGDLATMMIGGVGALLLQMLHPAALAGVWDHSDFRHDMAARLRRTAQFVGGVTYGSVERATGLIARVRTIHDGVTGELPDGAPYSANDPKLLAFVHVAEGLCFLDAFRRYRDPLMSRAEQDRYFRETAVVARMLGSDPAPETRADAVAFLEAIRPELRVDHRTREVARTLLSQKPDSPALAPLFGVMFDAGADLMPDWAVRMHGFHYPPARKTAIRASALGVVGVMRWVMRDN</sequence>
<dbReference type="EMBL" id="SIUB01000003">
    <property type="protein sequence ID" value="TBN53662.1"/>
    <property type="molecule type" value="Genomic_DNA"/>
</dbReference>
<dbReference type="Pfam" id="PF09995">
    <property type="entry name" value="MPAB_Lcp_cat"/>
    <property type="match status" value="1"/>
</dbReference>
<evidence type="ECO:0000313" key="2">
    <source>
        <dbReference type="EMBL" id="TBN53662.1"/>
    </source>
</evidence>
<reference evidence="2 3" key="1">
    <citation type="submission" date="2019-02" db="EMBL/GenBank/DDBJ databases">
        <title>Hansschlegelia quercus sp. nov., a novel methylotrophic bacterium from buds of oak (Quercus robur L.).</title>
        <authorList>
            <person name="Agafonova N.V."/>
            <person name="Kaparullina E.N."/>
            <person name="Grouzdev D.S."/>
            <person name="Doronina N.V."/>
        </authorList>
    </citation>
    <scope>NUCLEOTIDE SEQUENCE [LARGE SCALE GENOMIC DNA]</scope>
    <source>
        <strain evidence="2 3">Dub</strain>
    </source>
</reference>
<dbReference type="OrthoDB" id="108890at2"/>
<dbReference type="GO" id="GO:0016491">
    <property type="term" value="F:oxidoreductase activity"/>
    <property type="evidence" value="ECO:0007669"/>
    <property type="project" value="InterPro"/>
</dbReference>